<proteinExistence type="predicted"/>
<keyword evidence="3" id="KW-1185">Reference proteome</keyword>
<gene>
    <name evidence="2" type="ORF">SOO65_09715</name>
</gene>
<dbReference type="PANTHER" id="PTHR35006:SF2">
    <property type="entry name" value="GLYOXALASE FAMILY PROTEIN (AFU_ORTHOLOGUE AFUA_5G14830)"/>
    <property type="match status" value="1"/>
</dbReference>
<sequence length="134" mass="14910">MNTIRRGRLFDHVELKVKDIDVSKKFYRPVIESLGLSISFENGKSFSVDEFFVIESDSPSNTVHLAFQAPHPAAVKMFYDTALQNGGMCNGAPGARNFHTNYYSAYVLDPDGNNIEAVFHDPNSTLPTILSSHI</sequence>
<evidence type="ECO:0000313" key="2">
    <source>
        <dbReference type="EMBL" id="WPU67028.1"/>
    </source>
</evidence>
<evidence type="ECO:0000313" key="3">
    <source>
        <dbReference type="Proteomes" id="UP001324634"/>
    </source>
</evidence>
<dbReference type="InterPro" id="IPR029068">
    <property type="entry name" value="Glyas_Bleomycin-R_OHBP_Dase"/>
</dbReference>
<evidence type="ECO:0000259" key="1">
    <source>
        <dbReference type="PROSITE" id="PS51819"/>
    </source>
</evidence>
<dbReference type="Proteomes" id="UP001324634">
    <property type="component" value="Chromosome"/>
</dbReference>
<name>A0AAX4HV12_9BACT</name>
<dbReference type="RefSeq" id="WP_321399814.1">
    <property type="nucleotide sequence ID" value="NZ_CP139487.1"/>
</dbReference>
<dbReference type="EMBL" id="CP139487">
    <property type="protein sequence ID" value="WPU67028.1"/>
    <property type="molecule type" value="Genomic_DNA"/>
</dbReference>
<feature type="domain" description="VOC" evidence="1">
    <location>
        <begin position="9"/>
        <end position="120"/>
    </location>
</feature>
<dbReference type="PANTHER" id="PTHR35006">
    <property type="entry name" value="GLYOXALASE FAMILY PROTEIN (AFU_ORTHOLOGUE AFUA_5G14830)"/>
    <property type="match status" value="1"/>
</dbReference>
<dbReference type="InterPro" id="IPR004360">
    <property type="entry name" value="Glyas_Fos-R_dOase_dom"/>
</dbReference>
<protein>
    <submittedName>
        <fullName evidence="2">VOC family protein</fullName>
    </submittedName>
</protein>
<dbReference type="PROSITE" id="PS51819">
    <property type="entry name" value="VOC"/>
    <property type="match status" value="1"/>
</dbReference>
<dbReference type="KEGG" id="psti:SOO65_09715"/>
<dbReference type="CDD" id="cd07262">
    <property type="entry name" value="VOC_like"/>
    <property type="match status" value="1"/>
</dbReference>
<accession>A0AAX4HV12</accession>
<dbReference type="AlphaFoldDB" id="A0AAX4HV12"/>
<dbReference type="SUPFAM" id="SSF54593">
    <property type="entry name" value="Glyoxalase/Bleomycin resistance protein/Dihydroxybiphenyl dioxygenase"/>
    <property type="match status" value="1"/>
</dbReference>
<reference evidence="2 3" key="1">
    <citation type="submission" date="2023-11" db="EMBL/GenBank/DDBJ databases">
        <title>Peredibacter starrii A3.12.</title>
        <authorList>
            <person name="Mitchell R.J."/>
        </authorList>
    </citation>
    <scope>NUCLEOTIDE SEQUENCE [LARGE SCALE GENOMIC DNA]</scope>
    <source>
        <strain evidence="2 3">A3.12</strain>
    </source>
</reference>
<dbReference type="Gene3D" id="3.10.180.10">
    <property type="entry name" value="2,3-Dihydroxybiphenyl 1,2-Dioxygenase, domain 1"/>
    <property type="match status" value="1"/>
</dbReference>
<dbReference type="Pfam" id="PF00903">
    <property type="entry name" value="Glyoxalase"/>
    <property type="match status" value="1"/>
</dbReference>
<dbReference type="InterPro" id="IPR037523">
    <property type="entry name" value="VOC_core"/>
</dbReference>
<organism evidence="2 3">
    <name type="scientific">Peredibacter starrii</name>
    <dbReference type="NCBI Taxonomy" id="28202"/>
    <lineage>
        <taxon>Bacteria</taxon>
        <taxon>Pseudomonadati</taxon>
        <taxon>Bdellovibrionota</taxon>
        <taxon>Bacteriovoracia</taxon>
        <taxon>Bacteriovoracales</taxon>
        <taxon>Bacteriovoracaceae</taxon>
        <taxon>Peredibacter</taxon>
    </lineage>
</organism>